<dbReference type="Gramene" id="TraesCS6A02G109600.1">
    <property type="protein sequence ID" value="TraesCS6A02G109600.1"/>
    <property type="gene ID" value="TraesCS6A02G109600"/>
</dbReference>
<dbReference type="Gramene" id="TraesCLE_scaffold_030824_01G000100.1">
    <property type="protein sequence ID" value="TraesCLE_scaffold_030824_01G000100.1"/>
    <property type="gene ID" value="TraesCLE_scaffold_030824_01G000100"/>
</dbReference>
<dbReference type="Proteomes" id="UP000019116">
    <property type="component" value="Chromosome 6A"/>
</dbReference>
<organism evidence="2">
    <name type="scientific">Triticum aestivum</name>
    <name type="common">Wheat</name>
    <dbReference type="NCBI Taxonomy" id="4565"/>
    <lineage>
        <taxon>Eukaryota</taxon>
        <taxon>Viridiplantae</taxon>
        <taxon>Streptophyta</taxon>
        <taxon>Embryophyta</taxon>
        <taxon>Tracheophyta</taxon>
        <taxon>Spermatophyta</taxon>
        <taxon>Magnoliopsida</taxon>
        <taxon>Liliopsida</taxon>
        <taxon>Poales</taxon>
        <taxon>Poaceae</taxon>
        <taxon>BOP clade</taxon>
        <taxon>Pooideae</taxon>
        <taxon>Triticodae</taxon>
        <taxon>Triticeae</taxon>
        <taxon>Triticinae</taxon>
        <taxon>Triticum</taxon>
    </lineage>
</organism>
<dbReference type="Gramene" id="TraesSTA6A03G03263200.1">
    <property type="protein sequence ID" value="TraesSTA6A03G03263200.1"/>
    <property type="gene ID" value="TraesSTA6A03G03263200"/>
</dbReference>
<protein>
    <submittedName>
        <fullName evidence="2">Uncharacterized protein</fullName>
    </submittedName>
</protein>
<keyword evidence="3" id="KW-1185">Reference proteome</keyword>
<reference evidence="2" key="1">
    <citation type="submission" date="2018-08" db="EMBL/GenBank/DDBJ databases">
        <authorList>
            <person name="Rossello M."/>
        </authorList>
    </citation>
    <scope>NUCLEOTIDE SEQUENCE [LARGE SCALE GENOMIC DNA]</scope>
    <source>
        <strain evidence="2">cv. Chinese Spring</strain>
    </source>
</reference>
<dbReference type="Gramene" id="TraesCAD_scaffold_110299_01G000100.1">
    <property type="protein sequence ID" value="TraesCAD_scaffold_110299_01G000100.1"/>
    <property type="gene ID" value="TraesCAD_scaffold_110299_01G000100"/>
</dbReference>
<dbReference type="Gramene" id="TraesCS6A03G0256600.1">
    <property type="protein sequence ID" value="TraesCS6A03G0256600.1.CDS"/>
    <property type="gene ID" value="TraesCS6A03G0256600"/>
</dbReference>
<dbReference type="OrthoDB" id="717816at2759"/>
<evidence type="ECO:0000256" key="1">
    <source>
        <dbReference type="SAM" id="SignalP"/>
    </source>
</evidence>
<reference evidence="2" key="2">
    <citation type="submission" date="2018-10" db="UniProtKB">
        <authorList>
            <consortium name="EnsemblPlants"/>
        </authorList>
    </citation>
    <scope>IDENTIFICATION</scope>
</reference>
<evidence type="ECO:0000313" key="2">
    <source>
        <dbReference type="EnsemblPlants" id="TraesCS6A02G109600.1"/>
    </source>
</evidence>
<dbReference type="SMR" id="A0A3B6NLR5"/>
<dbReference type="OMA" id="NARVFCL"/>
<dbReference type="Gramene" id="TraesNOR6A03G03303940.1">
    <property type="protein sequence ID" value="TraesNOR6A03G03303940.1"/>
    <property type="gene ID" value="TraesNOR6A03G03303940"/>
</dbReference>
<dbReference type="Gramene" id="TraesJAG6A03G03267260.1">
    <property type="protein sequence ID" value="TraesJAG6A03G03267260.1"/>
    <property type="gene ID" value="TraesJAG6A03G03267260"/>
</dbReference>
<feature type="signal peptide" evidence="1">
    <location>
        <begin position="1"/>
        <end position="28"/>
    </location>
</feature>
<sequence length="79" mass="8365">MAPTSSNARVFCLVALLVMSTTFLSCDAAGGWTKFCVPEKACQTPAGLQGDYVCKVDCGRQGYDEDKSHCGSGICCCEK</sequence>
<feature type="chain" id="PRO_5043178308" evidence="1">
    <location>
        <begin position="29"/>
        <end position="79"/>
    </location>
</feature>
<dbReference type="AlphaFoldDB" id="A0A3B6NLR5"/>
<keyword evidence="1" id="KW-0732">Signal</keyword>
<dbReference type="EnsemblPlants" id="TraesCS6A02G109600.1">
    <property type="protein sequence ID" value="TraesCS6A02G109600.1"/>
    <property type="gene ID" value="TraesCS6A02G109600"/>
</dbReference>
<name>A0A3B6NLR5_WHEAT</name>
<dbReference type="Gramene" id="TraesPARA_EIv1.0_1913560.1">
    <property type="protein sequence ID" value="TraesPARA_EIv1.0_1913560.1.CDS"/>
    <property type="gene ID" value="TraesPARA_EIv1.0_1913560"/>
</dbReference>
<proteinExistence type="predicted"/>
<dbReference type="Gramene" id="TraesLAC6A03G03227110.1">
    <property type="protein sequence ID" value="TraesLAC6A03G03227110.1"/>
    <property type="gene ID" value="TraesLAC6A03G03227110"/>
</dbReference>
<accession>A0A3B6NLR5</accession>
<evidence type="ECO:0000313" key="3">
    <source>
        <dbReference type="Proteomes" id="UP000019116"/>
    </source>
</evidence>